<feature type="domain" description="MADS-box" evidence="7">
    <location>
        <begin position="1"/>
        <end position="49"/>
    </location>
</feature>
<keyword evidence="3" id="KW-0238">DNA-binding</keyword>
<organism evidence="8 9">
    <name type="scientific">Panicum virgatum</name>
    <name type="common">Blackwell switchgrass</name>
    <dbReference type="NCBI Taxonomy" id="38727"/>
    <lineage>
        <taxon>Eukaryota</taxon>
        <taxon>Viridiplantae</taxon>
        <taxon>Streptophyta</taxon>
        <taxon>Embryophyta</taxon>
        <taxon>Tracheophyta</taxon>
        <taxon>Spermatophyta</taxon>
        <taxon>Magnoliopsida</taxon>
        <taxon>Liliopsida</taxon>
        <taxon>Poales</taxon>
        <taxon>Poaceae</taxon>
        <taxon>PACMAD clade</taxon>
        <taxon>Panicoideae</taxon>
        <taxon>Panicodae</taxon>
        <taxon>Paniceae</taxon>
        <taxon>Panicinae</taxon>
        <taxon>Panicum</taxon>
        <taxon>Panicum sect. Hiantes</taxon>
    </lineage>
</organism>
<evidence type="ECO:0000256" key="3">
    <source>
        <dbReference type="ARBA" id="ARBA00023125"/>
    </source>
</evidence>
<dbReference type="InterPro" id="IPR050142">
    <property type="entry name" value="MADS-box/MEF2_TF"/>
</dbReference>
<dbReference type="SMART" id="SM00432">
    <property type="entry name" value="MADS"/>
    <property type="match status" value="1"/>
</dbReference>
<keyword evidence="9" id="KW-1185">Reference proteome</keyword>
<evidence type="ECO:0000259" key="7">
    <source>
        <dbReference type="PROSITE" id="PS50066"/>
    </source>
</evidence>
<comment type="caution">
    <text evidence="8">The sequence shown here is derived from an EMBL/GenBank/DDBJ whole genome shotgun (WGS) entry which is preliminary data.</text>
</comment>
<feature type="region of interest" description="Disordered" evidence="6">
    <location>
        <begin position="342"/>
        <end position="386"/>
    </location>
</feature>
<feature type="compositionally biased region" description="Basic and acidic residues" evidence="6">
    <location>
        <begin position="377"/>
        <end position="386"/>
    </location>
</feature>
<evidence type="ECO:0000256" key="6">
    <source>
        <dbReference type="SAM" id="MobiDB-lite"/>
    </source>
</evidence>
<dbReference type="Pfam" id="PF00319">
    <property type="entry name" value="SRF-TF"/>
    <property type="match status" value="1"/>
</dbReference>
<dbReference type="AlphaFoldDB" id="A0A8T0RQA7"/>
<keyword evidence="4" id="KW-0804">Transcription</keyword>
<proteinExistence type="predicted"/>
<dbReference type="PRINTS" id="PR00404">
    <property type="entry name" value="MADSDOMAIN"/>
</dbReference>
<dbReference type="GO" id="GO:0005634">
    <property type="term" value="C:nucleus"/>
    <property type="evidence" value="ECO:0007669"/>
    <property type="project" value="UniProtKB-SubCell"/>
</dbReference>
<keyword evidence="5" id="KW-0539">Nucleus</keyword>
<evidence type="ECO:0000256" key="1">
    <source>
        <dbReference type="ARBA" id="ARBA00004123"/>
    </source>
</evidence>
<dbReference type="GO" id="GO:0003677">
    <property type="term" value="F:DNA binding"/>
    <property type="evidence" value="ECO:0007669"/>
    <property type="project" value="UniProtKB-KW"/>
</dbReference>
<protein>
    <recommendedName>
        <fullName evidence="7">MADS-box domain-containing protein</fullName>
    </recommendedName>
</protein>
<reference evidence="8" key="1">
    <citation type="submission" date="2020-05" db="EMBL/GenBank/DDBJ databases">
        <title>WGS assembly of Panicum virgatum.</title>
        <authorList>
            <person name="Lovell J.T."/>
            <person name="Jenkins J."/>
            <person name="Shu S."/>
            <person name="Juenger T.E."/>
            <person name="Schmutz J."/>
        </authorList>
    </citation>
    <scope>NUCLEOTIDE SEQUENCE</scope>
    <source>
        <strain evidence="8">AP13</strain>
    </source>
</reference>
<comment type="subcellular location">
    <subcellularLocation>
        <location evidence="1">Nucleus</location>
    </subcellularLocation>
</comment>
<dbReference type="Gene3D" id="3.40.1810.10">
    <property type="entry name" value="Transcription factor, MADS-box"/>
    <property type="match status" value="1"/>
</dbReference>
<dbReference type="InterPro" id="IPR002100">
    <property type="entry name" value="TF_MADSbox"/>
</dbReference>
<feature type="compositionally biased region" description="Polar residues" evidence="6">
    <location>
        <begin position="356"/>
        <end position="369"/>
    </location>
</feature>
<evidence type="ECO:0000256" key="2">
    <source>
        <dbReference type="ARBA" id="ARBA00023015"/>
    </source>
</evidence>
<dbReference type="EMBL" id="CM029046">
    <property type="protein sequence ID" value="KAG2588572.1"/>
    <property type="molecule type" value="Genomic_DNA"/>
</dbReference>
<dbReference type="SUPFAM" id="SSF55455">
    <property type="entry name" value="SRF-like"/>
    <property type="match status" value="1"/>
</dbReference>
<keyword evidence="2" id="KW-0805">Transcription regulation</keyword>
<dbReference type="PANTHER" id="PTHR48019">
    <property type="entry name" value="SERUM RESPONSE FACTOR HOMOLOG"/>
    <property type="match status" value="1"/>
</dbReference>
<dbReference type="PROSITE" id="PS50066">
    <property type="entry name" value="MADS_BOX_2"/>
    <property type="match status" value="1"/>
</dbReference>
<feature type="region of interest" description="Disordered" evidence="6">
    <location>
        <begin position="174"/>
        <end position="195"/>
    </location>
</feature>
<dbReference type="Proteomes" id="UP000823388">
    <property type="component" value="Chromosome 5N"/>
</dbReference>
<accession>A0A8T0RQA7</accession>
<dbReference type="GO" id="GO:0046983">
    <property type="term" value="F:protein dimerization activity"/>
    <property type="evidence" value="ECO:0007669"/>
    <property type="project" value="InterPro"/>
</dbReference>
<dbReference type="InterPro" id="IPR036879">
    <property type="entry name" value="TF_MADSbox_sf"/>
</dbReference>
<evidence type="ECO:0000313" key="8">
    <source>
        <dbReference type="EMBL" id="KAG2588572.1"/>
    </source>
</evidence>
<evidence type="ECO:0000313" key="9">
    <source>
        <dbReference type="Proteomes" id="UP000823388"/>
    </source>
</evidence>
<evidence type="ECO:0000256" key="5">
    <source>
        <dbReference type="ARBA" id="ARBA00023242"/>
    </source>
</evidence>
<evidence type="ECO:0000256" key="4">
    <source>
        <dbReference type="ARBA" id="ARBA00023163"/>
    </source>
</evidence>
<sequence>MGRPKVSLGLIPNRRQRAGTFGKRKEGLKKKAGELSVLCGVDVALVVAAAGDGSGAADVWESREGVLARYRALGAEARVRHTHRAYLAAELSKWEAKLARVRQGGPDALARWDRALDGIATAEEARRLLDAIDAAMRAAKDRRRALGLPPADDAEDGVVLDGVEPLNFAAAGDLHAPGGDANNDQQAMWDGNGFHFQQGGAAEMQHTGYGFQQYTSGSGAGVEGYQQQMAPDMYSSGDHNNGHLAHAYQQYQPRDPMQHGYGFQCAHDSCFDANASYAQLSLPMWSADEPRHDMLPLEYPSADAGLNYADTPAAQGVGRSSFAMGAASGIFASAHKTPSLVHRHRLSRSPGRNPLRSFSTKEGASSSPHKVSLPLHTKTEGHTTDHKLLAAARLLSRSSRKN</sequence>
<gene>
    <name evidence="8" type="ORF">PVAP13_5NG350100</name>
</gene>
<name>A0A8T0RQA7_PANVG</name>